<reference evidence="1 2" key="1">
    <citation type="submission" date="2021-06" db="EMBL/GenBank/DDBJ databases">
        <title>Halomicroarcula sp. a new haloarchaeum isolated from saline soil.</title>
        <authorList>
            <person name="Duran-Viseras A."/>
            <person name="Sanchez-Porro C."/>
            <person name="Ventosa A."/>
        </authorList>
    </citation>
    <scope>NUCLEOTIDE SEQUENCE [LARGE SCALE GENOMIC DNA]</scope>
    <source>
        <strain evidence="1 2">F13</strain>
    </source>
</reference>
<dbReference type="Proteomes" id="UP001430377">
    <property type="component" value="Unassembled WGS sequence"/>
</dbReference>
<evidence type="ECO:0000313" key="2">
    <source>
        <dbReference type="Proteomes" id="UP001430377"/>
    </source>
</evidence>
<name>A0AAW4Q003_9EURY</name>
<proteinExistence type="predicted"/>
<gene>
    <name evidence="1" type="ORF">EGH21_22605</name>
</gene>
<dbReference type="EMBL" id="RKLR01000019">
    <property type="protein sequence ID" value="MBX0325813.1"/>
    <property type="molecule type" value="Genomic_DNA"/>
</dbReference>
<accession>A0AAW4Q003</accession>
<dbReference type="AlphaFoldDB" id="A0AAW4Q003"/>
<dbReference type="RefSeq" id="WP_220620672.1">
    <property type="nucleotide sequence ID" value="NZ_RKLR01000019.1"/>
</dbReference>
<protein>
    <submittedName>
        <fullName evidence="1">Uncharacterized protein</fullName>
    </submittedName>
</protein>
<evidence type="ECO:0000313" key="1">
    <source>
        <dbReference type="EMBL" id="MBX0325813.1"/>
    </source>
</evidence>
<organism evidence="1 2">
    <name type="scientific">Haloarcula rubra</name>
    <dbReference type="NCBI Taxonomy" id="2487747"/>
    <lineage>
        <taxon>Archaea</taxon>
        <taxon>Methanobacteriati</taxon>
        <taxon>Methanobacteriota</taxon>
        <taxon>Stenosarchaea group</taxon>
        <taxon>Halobacteria</taxon>
        <taxon>Halobacteriales</taxon>
        <taxon>Haloarculaceae</taxon>
        <taxon>Haloarcula</taxon>
    </lineage>
</organism>
<sequence length="172" mass="17570">MTETIPLTATDDVTTGELLKSVVDEVTTADTQSALTNNYAPTAGRVAEVTSTGTVYVGDGSAWQTAASLVGLESNHVWRRAGPATANTSVSDQGIIQAVDTSGGTVTVTLASAMVEDGAEIIVKDEAGNAGTNAITVDTEGSESIDGSASATIGSNYGVLRLYSDGTDWYTR</sequence>
<keyword evidence="2" id="KW-1185">Reference proteome</keyword>
<comment type="caution">
    <text evidence="1">The sequence shown here is derived from an EMBL/GenBank/DDBJ whole genome shotgun (WGS) entry which is preliminary data.</text>
</comment>